<proteinExistence type="predicted"/>
<gene>
    <name evidence="2" type="ORF">Tci_926553</name>
</gene>
<feature type="non-terminal residue" evidence="2">
    <location>
        <position position="1"/>
    </location>
</feature>
<accession>A0A699XDG8</accession>
<dbReference type="AlphaFoldDB" id="A0A699XDG8"/>
<protein>
    <submittedName>
        <fullName evidence="2">Uncharacterized protein</fullName>
    </submittedName>
</protein>
<dbReference type="EMBL" id="BKCJ011807665">
    <property type="protein sequence ID" value="GFD54584.1"/>
    <property type="molecule type" value="Genomic_DNA"/>
</dbReference>
<evidence type="ECO:0000313" key="2">
    <source>
        <dbReference type="EMBL" id="GFD54584.1"/>
    </source>
</evidence>
<feature type="compositionally biased region" description="Basic residues" evidence="1">
    <location>
        <begin position="34"/>
        <end position="45"/>
    </location>
</feature>
<name>A0A699XDG8_TANCI</name>
<comment type="caution">
    <text evidence="2">The sequence shown here is derived from an EMBL/GenBank/DDBJ whole genome shotgun (WGS) entry which is preliminary data.</text>
</comment>
<reference evidence="2" key="1">
    <citation type="journal article" date="2019" name="Sci. Rep.">
        <title>Draft genome of Tanacetum cinerariifolium, the natural source of mosquito coil.</title>
        <authorList>
            <person name="Yamashiro T."/>
            <person name="Shiraishi A."/>
            <person name="Satake H."/>
            <person name="Nakayama K."/>
        </authorList>
    </citation>
    <scope>NUCLEOTIDE SEQUENCE</scope>
</reference>
<feature type="compositionally biased region" description="Polar residues" evidence="1">
    <location>
        <begin position="14"/>
        <end position="27"/>
    </location>
</feature>
<sequence length="62" mass="6835">TCCDPGRSRPARQAQRSPAPDQTTDASAQPHAGRAQRRKDGRRNGRPWARAQRSCPARRSAP</sequence>
<feature type="region of interest" description="Disordered" evidence="1">
    <location>
        <begin position="1"/>
        <end position="62"/>
    </location>
</feature>
<evidence type="ECO:0000256" key="1">
    <source>
        <dbReference type="SAM" id="MobiDB-lite"/>
    </source>
</evidence>
<organism evidence="2">
    <name type="scientific">Tanacetum cinerariifolium</name>
    <name type="common">Dalmatian daisy</name>
    <name type="synonym">Chrysanthemum cinerariifolium</name>
    <dbReference type="NCBI Taxonomy" id="118510"/>
    <lineage>
        <taxon>Eukaryota</taxon>
        <taxon>Viridiplantae</taxon>
        <taxon>Streptophyta</taxon>
        <taxon>Embryophyta</taxon>
        <taxon>Tracheophyta</taxon>
        <taxon>Spermatophyta</taxon>
        <taxon>Magnoliopsida</taxon>
        <taxon>eudicotyledons</taxon>
        <taxon>Gunneridae</taxon>
        <taxon>Pentapetalae</taxon>
        <taxon>asterids</taxon>
        <taxon>campanulids</taxon>
        <taxon>Asterales</taxon>
        <taxon>Asteraceae</taxon>
        <taxon>Asteroideae</taxon>
        <taxon>Anthemideae</taxon>
        <taxon>Anthemidinae</taxon>
        <taxon>Tanacetum</taxon>
    </lineage>
</organism>